<comment type="similarity">
    <text evidence="9 13">Belongs to the QueA family.</text>
</comment>
<evidence type="ECO:0000256" key="5">
    <source>
        <dbReference type="ARBA" id="ARBA00022679"/>
    </source>
</evidence>
<dbReference type="PANTHER" id="PTHR30307:SF0">
    <property type="entry name" value="S-ADENOSYLMETHIONINE:TRNA RIBOSYLTRANSFERASE-ISOMERASE"/>
    <property type="match status" value="1"/>
</dbReference>
<dbReference type="EMBL" id="NGKW01000005">
    <property type="protein sequence ID" value="OTN93132.1"/>
    <property type="molecule type" value="Genomic_DNA"/>
</dbReference>
<dbReference type="InterPro" id="IPR003699">
    <property type="entry name" value="QueA"/>
</dbReference>
<comment type="function">
    <text evidence="13">Transfers and isomerizes the ribose moiety from AdoMet to the 7-aminomethyl group of 7-deazaguanine (preQ1-tRNA) to give epoxyqueuosine (oQ-tRNA).</text>
</comment>
<dbReference type="InterPro" id="IPR042118">
    <property type="entry name" value="QueA_dom1"/>
</dbReference>
<dbReference type="GO" id="GO:0008616">
    <property type="term" value="P:tRNA queuosine(34) biosynthetic process"/>
    <property type="evidence" value="ECO:0007669"/>
    <property type="project" value="UniProtKB-UniRule"/>
</dbReference>
<comment type="subcellular location">
    <subcellularLocation>
        <location evidence="1 13">Cytoplasm</location>
    </subcellularLocation>
</comment>
<dbReference type="Gene3D" id="2.40.10.240">
    <property type="entry name" value="QueA-like"/>
    <property type="match status" value="1"/>
</dbReference>
<comment type="subunit">
    <text evidence="3 13">Monomer.</text>
</comment>
<dbReference type="FunFam" id="3.40.1780.10:FF:000001">
    <property type="entry name" value="S-adenosylmethionine:tRNA ribosyltransferase-isomerase"/>
    <property type="match status" value="1"/>
</dbReference>
<dbReference type="NCBIfam" id="NF001140">
    <property type="entry name" value="PRK00147.1"/>
    <property type="match status" value="1"/>
</dbReference>
<evidence type="ECO:0000256" key="9">
    <source>
        <dbReference type="ARBA" id="ARBA00061210"/>
    </source>
</evidence>
<dbReference type="AlphaFoldDB" id="A0A242BDM8"/>
<dbReference type="SUPFAM" id="SSF111337">
    <property type="entry name" value="QueA-like"/>
    <property type="match status" value="1"/>
</dbReference>
<evidence type="ECO:0000256" key="10">
    <source>
        <dbReference type="ARBA" id="ARBA00066503"/>
    </source>
</evidence>
<accession>A0A242BDM8</accession>
<evidence type="ECO:0000313" key="14">
    <source>
        <dbReference type="EMBL" id="OTN93132.1"/>
    </source>
</evidence>
<dbReference type="Pfam" id="PF02547">
    <property type="entry name" value="Queuosine_synth"/>
    <property type="match status" value="1"/>
</dbReference>
<dbReference type="InterPro" id="IPR042119">
    <property type="entry name" value="QueA_dom2"/>
</dbReference>
<keyword evidence="5 13" id="KW-0808">Transferase</keyword>
<comment type="pathway">
    <text evidence="2 13">tRNA modification; tRNA-queuosine biosynthesis.</text>
</comment>
<dbReference type="InterPro" id="IPR036100">
    <property type="entry name" value="QueA_sf"/>
</dbReference>
<comment type="caution">
    <text evidence="14">The sequence shown here is derived from an EMBL/GenBank/DDBJ whole genome shotgun (WGS) entry which is preliminary data.</text>
</comment>
<dbReference type="EC" id="2.4.99.17" evidence="10 13"/>
<keyword evidence="14" id="KW-0413">Isomerase</keyword>
<reference evidence="14 15" key="1">
    <citation type="submission" date="2017-05" db="EMBL/GenBank/DDBJ databases">
        <title>The Genome Sequence of Enterococcus faecium 7H8_DIV0219.</title>
        <authorList>
            <consortium name="The Broad Institute Genomics Platform"/>
            <consortium name="The Broad Institute Genomic Center for Infectious Diseases"/>
            <person name="Earl A."/>
            <person name="Manson A."/>
            <person name="Schwartman J."/>
            <person name="Gilmore M."/>
            <person name="Abouelleil A."/>
            <person name="Cao P."/>
            <person name="Chapman S."/>
            <person name="Cusick C."/>
            <person name="Shea T."/>
            <person name="Young S."/>
            <person name="Neafsey D."/>
            <person name="Nusbaum C."/>
            <person name="Birren B."/>
        </authorList>
    </citation>
    <scope>NUCLEOTIDE SEQUENCE [LARGE SCALE GENOMIC DNA]</scope>
    <source>
        <strain evidence="14 15">7H8_DIV0219</strain>
    </source>
</reference>
<dbReference type="GO" id="GO:0051075">
    <property type="term" value="F:S-adenosylmethionine:tRNA ribosyltransferase-isomerase activity"/>
    <property type="evidence" value="ECO:0007669"/>
    <property type="project" value="UniProtKB-EC"/>
</dbReference>
<evidence type="ECO:0000256" key="4">
    <source>
        <dbReference type="ARBA" id="ARBA00022490"/>
    </source>
</evidence>
<dbReference type="Proteomes" id="UP000194885">
    <property type="component" value="Unassembled WGS sequence"/>
</dbReference>
<dbReference type="UniPathway" id="UPA00392"/>
<dbReference type="GO" id="GO:0005737">
    <property type="term" value="C:cytoplasm"/>
    <property type="evidence" value="ECO:0007669"/>
    <property type="project" value="UniProtKB-SubCell"/>
</dbReference>
<evidence type="ECO:0000256" key="3">
    <source>
        <dbReference type="ARBA" id="ARBA00011245"/>
    </source>
</evidence>
<protein>
    <recommendedName>
        <fullName evidence="11 13">S-adenosylmethionine:tRNA ribosyltransferase-isomerase</fullName>
        <ecNumber evidence="10 13">2.4.99.17</ecNumber>
    </recommendedName>
    <alternativeName>
        <fullName evidence="12 13">Queuosine biosynthesis protein QueA</fullName>
    </alternativeName>
</protein>
<evidence type="ECO:0000256" key="8">
    <source>
        <dbReference type="ARBA" id="ARBA00052751"/>
    </source>
</evidence>
<name>A0A242BDM8_ENTFC</name>
<organism evidence="14 15">
    <name type="scientific">Enterococcus faecium</name>
    <name type="common">Streptococcus faecium</name>
    <dbReference type="NCBI Taxonomy" id="1352"/>
    <lineage>
        <taxon>Bacteria</taxon>
        <taxon>Bacillati</taxon>
        <taxon>Bacillota</taxon>
        <taxon>Bacilli</taxon>
        <taxon>Lactobacillales</taxon>
        <taxon>Enterococcaceae</taxon>
        <taxon>Enterococcus</taxon>
    </lineage>
</organism>
<sequence length="357" mass="40385">MKVSSKNILRVSDDMLTTEDFDFDLPEELIAQTPLKDRDHSRLLVLDRKTGEMKDKHFHEIIEELHPGDALVMNNTRVLPARLYGEKPDTGAHLEVLLLTNTEGDTWETLIKPAKRAKVGTRISFGDGRLQAVVKEELEHGGRIIDFEYEGIFLEILESLGEMPLPPYIKERLEDPDRYQTVYAKENGSAAAPTAGLHFTKELLDEIKAKGVELVYLTLHVGLGTFRPVSVDKIEEHHMHSEFYRLTEEAAERLNQVRKNGGKIVAVGTTSIRTLETIGTKFNGEIKADSGWTDIFITPGYEFKVVEAFSTNFHLPKSTLVMLVSAFAGRELTLSAYQHAIDERYRFFSFGDAMFVK</sequence>
<gene>
    <name evidence="13" type="primary">queA</name>
    <name evidence="14" type="ORF">A5810_002591</name>
</gene>
<dbReference type="NCBIfam" id="TIGR00113">
    <property type="entry name" value="queA"/>
    <property type="match status" value="1"/>
</dbReference>
<evidence type="ECO:0000256" key="13">
    <source>
        <dbReference type="HAMAP-Rule" id="MF_00113"/>
    </source>
</evidence>
<dbReference type="FunFam" id="2.40.10.240:FF:000002">
    <property type="entry name" value="S-adenosylmethionine:tRNA ribosyltransferase-isomerase"/>
    <property type="match status" value="1"/>
</dbReference>
<comment type="catalytic activity">
    <reaction evidence="8 13">
        <text>7-aminomethyl-7-carbaguanosine(34) in tRNA + S-adenosyl-L-methionine = epoxyqueuosine(34) in tRNA + adenine + L-methionine + 2 H(+)</text>
        <dbReference type="Rhea" id="RHEA:32155"/>
        <dbReference type="Rhea" id="RHEA-COMP:10342"/>
        <dbReference type="Rhea" id="RHEA-COMP:18582"/>
        <dbReference type="ChEBI" id="CHEBI:15378"/>
        <dbReference type="ChEBI" id="CHEBI:16708"/>
        <dbReference type="ChEBI" id="CHEBI:57844"/>
        <dbReference type="ChEBI" id="CHEBI:59789"/>
        <dbReference type="ChEBI" id="CHEBI:82833"/>
        <dbReference type="ChEBI" id="CHEBI:194443"/>
        <dbReference type="EC" id="2.4.99.17"/>
    </reaction>
</comment>
<evidence type="ECO:0000256" key="11">
    <source>
        <dbReference type="ARBA" id="ARBA00069325"/>
    </source>
</evidence>
<evidence type="ECO:0000256" key="12">
    <source>
        <dbReference type="ARBA" id="ARBA00076160"/>
    </source>
</evidence>
<evidence type="ECO:0000256" key="7">
    <source>
        <dbReference type="ARBA" id="ARBA00022785"/>
    </source>
</evidence>
<keyword evidence="4 13" id="KW-0963">Cytoplasm</keyword>
<dbReference type="HAMAP" id="MF_00113">
    <property type="entry name" value="QueA"/>
    <property type="match status" value="1"/>
</dbReference>
<dbReference type="Gene3D" id="3.40.1780.10">
    <property type="entry name" value="QueA-like"/>
    <property type="match status" value="1"/>
</dbReference>
<keyword evidence="6 13" id="KW-0949">S-adenosyl-L-methionine</keyword>
<evidence type="ECO:0000256" key="2">
    <source>
        <dbReference type="ARBA" id="ARBA00004691"/>
    </source>
</evidence>
<evidence type="ECO:0000256" key="6">
    <source>
        <dbReference type="ARBA" id="ARBA00022691"/>
    </source>
</evidence>
<dbReference type="PANTHER" id="PTHR30307">
    <property type="entry name" value="S-ADENOSYLMETHIONINE:TRNA RIBOSYLTRANSFERASE-ISOMERASE"/>
    <property type="match status" value="1"/>
</dbReference>
<evidence type="ECO:0000256" key="1">
    <source>
        <dbReference type="ARBA" id="ARBA00004496"/>
    </source>
</evidence>
<keyword evidence="7 13" id="KW-0671">Queuosine biosynthesis</keyword>
<evidence type="ECO:0000313" key="15">
    <source>
        <dbReference type="Proteomes" id="UP000194885"/>
    </source>
</evidence>
<proteinExistence type="inferred from homology"/>